<dbReference type="PANTHER" id="PTHR43685:SF2">
    <property type="entry name" value="GLYCOSYLTRANSFERASE 2-LIKE DOMAIN-CONTAINING PROTEIN"/>
    <property type="match status" value="1"/>
</dbReference>
<reference evidence="2 3" key="1">
    <citation type="submission" date="2018-04" db="EMBL/GenBank/DDBJ databases">
        <title>Genomic Encyclopedia of Archaeal and Bacterial Type Strains, Phase II (KMG-II): from individual species to whole genera.</title>
        <authorList>
            <person name="Goeker M."/>
        </authorList>
    </citation>
    <scope>NUCLEOTIDE SEQUENCE [LARGE SCALE GENOMIC DNA]</scope>
    <source>
        <strain evidence="2 3">DSM 23382</strain>
    </source>
</reference>
<dbReference type="Pfam" id="PF00535">
    <property type="entry name" value="Glycos_transf_2"/>
    <property type="match status" value="1"/>
</dbReference>
<dbReference type="Gene3D" id="3.90.550.10">
    <property type="entry name" value="Spore Coat Polysaccharide Biosynthesis Protein SpsA, Chain A"/>
    <property type="match status" value="1"/>
</dbReference>
<organism evidence="2 3">
    <name type="scientific">Breoghania corrubedonensis</name>
    <dbReference type="NCBI Taxonomy" id="665038"/>
    <lineage>
        <taxon>Bacteria</taxon>
        <taxon>Pseudomonadati</taxon>
        <taxon>Pseudomonadota</taxon>
        <taxon>Alphaproteobacteria</taxon>
        <taxon>Hyphomicrobiales</taxon>
        <taxon>Stappiaceae</taxon>
        <taxon>Breoghania</taxon>
    </lineage>
</organism>
<name>A0A2T5V9K9_9HYPH</name>
<feature type="domain" description="Glycosyltransferase 2-like" evidence="1">
    <location>
        <begin position="9"/>
        <end position="141"/>
    </location>
</feature>
<sequence length="316" mass="35900">MTSPQTIGVMICTAHRPNMLRRCIDSILAQQVPEGWRFEICVVENDAEPHSRHVVEVAADLGTAPIHYYQEPRRGIPIARNRTLEVALARGYDWIALIDDDELAHPDWLARHIEAALRYKADVVCGPVQRKYEQLPPEWWKALKPAATLAGAVLEEAPTNNTFLSSALIRPDGSDLSFDERLTFGYEDIDFFRRAHAKGHRIVWMPDAIVEEEIPASRVEPERLLSRVEMQATSLTYTTILRHGFWTAFARFAPKAARRIVSGFVMIIIGRMLGLIDKRQGRNTYYRARTKVARGIGNARGLMRSFGDYYGRIDGN</sequence>
<dbReference type="SUPFAM" id="SSF53448">
    <property type="entry name" value="Nucleotide-diphospho-sugar transferases"/>
    <property type="match status" value="1"/>
</dbReference>
<dbReference type="InterPro" id="IPR029044">
    <property type="entry name" value="Nucleotide-diphossugar_trans"/>
</dbReference>
<dbReference type="PANTHER" id="PTHR43685">
    <property type="entry name" value="GLYCOSYLTRANSFERASE"/>
    <property type="match status" value="1"/>
</dbReference>
<protein>
    <submittedName>
        <fullName evidence="2">GT2 family glycosyltransferase</fullName>
    </submittedName>
</protein>
<comment type="caution">
    <text evidence="2">The sequence shown here is derived from an EMBL/GenBank/DDBJ whole genome shotgun (WGS) entry which is preliminary data.</text>
</comment>
<accession>A0A2T5V9K9</accession>
<keyword evidence="3" id="KW-1185">Reference proteome</keyword>
<dbReference type="RefSeq" id="WP_107990044.1">
    <property type="nucleotide sequence ID" value="NZ_QAYG01000004.1"/>
</dbReference>
<evidence type="ECO:0000313" key="3">
    <source>
        <dbReference type="Proteomes" id="UP000244081"/>
    </source>
</evidence>
<dbReference type="InterPro" id="IPR050834">
    <property type="entry name" value="Glycosyltransf_2"/>
</dbReference>
<dbReference type="GO" id="GO:0016740">
    <property type="term" value="F:transferase activity"/>
    <property type="evidence" value="ECO:0007669"/>
    <property type="project" value="UniProtKB-KW"/>
</dbReference>
<dbReference type="CDD" id="cd00761">
    <property type="entry name" value="Glyco_tranf_GTA_type"/>
    <property type="match status" value="1"/>
</dbReference>
<dbReference type="AlphaFoldDB" id="A0A2T5V9K9"/>
<proteinExistence type="predicted"/>
<evidence type="ECO:0000313" key="2">
    <source>
        <dbReference type="EMBL" id="PTW60424.1"/>
    </source>
</evidence>
<evidence type="ECO:0000259" key="1">
    <source>
        <dbReference type="Pfam" id="PF00535"/>
    </source>
</evidence>
<dbReference type="EMBL" id="QAYG01000004">
    <property type="protein sequence ID" value="PTW60424.1"/>
    <property type="molecule type" value="Genomic_DNA"/>
</dbReference>
<keyword evidence="2" id="KW-0808">Transferase</keyword>
<dbReference type="OrthoDB" id="6116224at2"/>
<dbReference type="InterPro" id="IPR001173">
    <property type="entry name" value="Glyco_trans_2-like"/>
</dbReference>
<gene>
    <name evidence="2" type="ORF">C8N35_10447</name>
</gene>
<dbReference type="Proteomes" id="UP000244081">
    <property type="component" value="Unassembled WGS sequence"/>
</dbReference>